<dbReference type="STRING" id="29170.A0A368H6T2"/>
<evidence type="ECO:0000256" key="3">
    <source>
        <dbReference type="ARBA" id="ARBA00022989"/>
    </source>
</evidence>
<feature type="domain" description="SLC26A/SulP transporter" evidence="6">
    <location>
        <begin position="83"/>
        <end position="318"/>
    </location>
</feature>
<dbReference type="InterPro" id="IPR001902">
    <property type="entry name" value="SLC26A/SulP_fam"/>
</dbReference>
<dbReference type="Pfam" id="PF00916">
    <property type="entry name" value="Sulfate_transp"/>
    <property type="match status" value="1"/>
</dbReference>
<organism evidence="7 8">
    <name type="scientific">Ancylostoma caninum</name>
    <name type="common">Dog hookworm</name>
    <dbReference type="NCBI Taxonomy" id="29170"/>
    <lineage>
        <taxon>Eukaryota</taxon>
        <taxon>Metazoa</taxon>
        <taxon>Ecdysozoa</taxon>
        <taxon>Nematoda</taxon>
        <taxon>Chromadorea</taxon>
        <taxon>Rhabditida</taxon>
        <taxon>Rhabditina</taxon>
        <taxon>Rhabditomorpha</taxon>
        <taxon>Strongyloidea</taxon>
        <taxon>Ancylostomatidae</taxon>
        <taxon>Ancylostomatinae</taxon>
        <taxon>Ancylostoma</taxon>
    </lineage>
</organism>
<evidence type="ECO:0000313" key="8">
    <source>
        <dbReference type="Proteomes" id="UP000252519"/>
    </source>
</evidence>
<reference evidence="7 8" key="1">
    <citation type="submission" date="2014-10" db="EMBL/GenBank/DDBJ databases">
        <title>Draft genome of the hookworm Ancylostoma caninum.</title>
        <authorList>
            <person name="Mitreva M."/>
        </authorList>
    </citation>
    <scope>NUCLEOTIDE SEQUENCE [LARGE SCALE GENOMIC DNA]</scope>
    <source>
        <strain evidence="7 8">Baltimore</strain>
    </source>
</reference>
<dbReference type="GO" id="GO:0016020">
    <property type="term" value="C:membrane"/>
    <property type="evidence" value="ECO:0007669"/>
    <property type="project" value="UniProtKB-SubCell"/>
</dbReference>
<comment type="subcellular location">
    <subcellularLocation>
        <location evidence="1">Membrane</location>
        <topology evidence="1">Multi-pass membrane protein</topology>
    </subcellularLocation>
</comment>
<comment type="caution">
    <text evidence="7">The sequence shown here is derived from an EMBL/GenBank/DDBJ whole genome shotgun (WGS) entry which is preliminary data.</text>
</comment>
<feature type="transmembrane region" description="Helical" evidence="5">
    <location>
        <begin position="138"/>
        <end position="156"/>
    </location>
</feature>
<dbReference type="AlphaFoldDB" id="A0A368H6T2"/>
<proteinExistence type="predicted"/>
<evidence type="ECO:0000256" key="1">
    <source>
        <dbReference type="ARBA" id="ARBA00004141"/>
    </source>
</evidence>
<evidence type="ECO:0000259" key="6">
    <source>
        <dbReference type="Pfam" id="PF00916"/>
    </source>
</evidence>
<evidence type="ECO:0000256" key="4">
    <source>
        <dbReference type="ARBA" id="ARBA00023136"/>
    </source>
</evidence>
<dbReference type="Proteomes" id="UP000252519">
    <property type="component" value="Unassembled WGS sequence"/>
</dbReference>
<keyword evidence="2 5" id="KW-0812">Transmembrane</keyword>
<evidence type="ECO:0000256" key="2">
    <source>
        <dbReference type="ARBA" id="ARBA00022692"/>
    </source>
</evidence>
<protein>
    <recommendedName>
        <fullName evidence="6">SLC26A/SulP transporter domain-containing protein</fullName>
    </recommendedName>
</protein>
<feature type="transmembrane region" description="Helical" evidence="5">
    <location>
        <begin position="277"/>
        <end position="295"/>
    </location>
</feature>
<dbReference type="OrthoDB" id="5857658at2759"/>
<sequence length="325" mass="35676">MASQCTDPGQLEAMERPPMNQEEFDRRFEYELPKEHISPCTRVAAATRKFWRPFTSPRNFARTIVSFMPILDWLPKYQFKTDLLQDAIGGLTVGIMHVPQGIAYALLAGVDPVIGLYTSFFPVLAYMLFGTSRHTSTGTFAVVALMTGKAVIRLSVQPSDDGSMANMTMPDGPTPVQVASALTVLMGVIQAAVAVLGLDFVTTYFSDELVGGFTTGASMHVFITQFKDITGIYGLPRRDGPANALLVSFRSGTFLKLPGFMTTLQKVYDLCRNIPRANLMTLGMSAVTILVLIIGKDLVNPRVQKRCPVPIPFELLAVSRLSHLF</sequence>
<name>A0A368H6T2_ANCCA</name>
<dbReference type="GO" id="GO:0055085">
    <property type="term" value="P:transmembrane transport"/>
    <property type="evidence" value="ECO:0007669"/>
    <property type="project" value="InterPro"/>
</dbReference>
<gene>
    <name evidence="7" type="ORF">ANCCAN_01373</name>
</gene>
<keyword evidence="3 5" id="KW-1133">Transmembrane helix</keyword>
<feature type="transmembrane region" description="Helical" evidence="5">
    <location>
        <begin position="176"/>
        <end position="198"/>
    </location>
</feature>
<keyword evidence="4 5" id="KW-0472">Membrane</keyword>
<evidence type="ECO:0000313" key="7">
    <source>
        <dbReference type="EMBL" id="RCN52331.1"/>
    </source>
</evidence>
<dbReference type="PANTHER" id="PTHR11814">
    <property type="entry name" value="SULFATE TRANSPORTER"/>
    <property type="match status" value="1"/>
</dbReference>
<evidence type="ECO:0000256" key="5">
    <source>
        <dbReference type="SAM" id="Phobius"/>
    </source>
</evidence>
<keyword evidence="8" id="KW-1185">Reference proteome</keyword>
<accession>A0A368H6T2</accession>
<dbReference type="InterPro" id="IPR011547">
    <property type="entry name" value="SLC26A/SulP_dom"/>
</dbReference>
<feature type="transmembrane region" description="Helical" evidence="5">
    <location>
        <begin position="102"/>
        <end position="126"/>
    </location>
</feature>
<dbReference type="EMBL" id="JOJR01000007">
    <property type="protein sequence ID" value="RCN52331.1"/>
    <property type="molecule type" value="Genomic_DNA"/>
</dbReference>